<organism evidence="2 3">
    <name type="scientific">Penicillium freii</name>
    <dbReference type="NCBI Taxonomy" id="48697"/>
    <lineage>
        <taxon>Eukaryota</taxon>
        <taxon>Fungi</taxon>
        <taxon>Dikarya</taxon>
        <taxon>Ascomycota</taxon>
        <taxon>Pezizomycotina</taxon>
        <taxon>Eurotiomycetes</taxon>
        <taxon>Eurotiomycetidae</taxon>
        <taxon>Eurotiales</taxon>
        <taxon>Aspergillaceae</taxon>
        <taxon>Penicillium</taxon>
    </lineage>
</organism>
<proteinExistence type="predicted"/>
<dbReference type="Proteomes" id="UP000055045">
    <property type="component" value="Unassembled WGS sequence"/>
</dbReference>
<protein>
    <submittedName>
        <fullName evidence="2">Uncharacterized protein</fullName>
    </submittedName>
</protein>
<feature type="region of interest" description="Disordered" evidence="1">
    <location>
        <begin position="36"/>
        <end position="85"/>
    </location>
</feature>
<sequence length="113" mass="12096">MKARLESAASMSEAAELQILSGSSLRDLTADSVSKLPPTLLPGILSRDQDFKDVSGLTSPPEVPSDASRSSISSGMDEIVTPESPSFDQVYRIAGDEMELTKPHQRPVPTPQL</sequence>
<evidence type="ECO:0000256" key="1">
    <source>
        <dbReference type="SAM" id="MobiDB-lite"/>
    </source>
</evidence>
<accession>A0A101MS22</accession>
<evidence type="ECO:0000313" key="2">
    <source>
        <dbReference type="EMBL" id="KUM65654.1"/>
    </source>
</evidence>
<reference evidence="2 3" key="1">
    <citation type="submission" date="2015-10" db="EMBL/GenBank/DDBJ databases">
        <title>Genome sequencing of Penicillium freii.</title>
        <authorList>
            <person name="Nguyen H.D."/>
            <person name="Visagie C.M."/>
            <person name="Seifert K.A."/>
        </authorList>
    </citation>
    <scope>NUCLEOTIDE SEQUENCE [LARGE SCALE GENOMIC DNA]</scope>
    <source>
        <strain evidence="2 3">DAOM 242723</strain>
    </source>
</reference>
<gene>
    <name evidence="2" type="ORF">ACN42_g1442</name>
</gene>
<name>A0A101MS22_PENFR</name>
<dbReference type="AlphaFoldDB" id="A0A101MS22"/>
<comment type="caution">
    <text evidence="2">The sequence shown here is derived from an EMBL/GenBank/DDBJ whole genome shotgun (WGS) entry which is preliminary data.</text>
</comment>
<evidence type="ECO:0000313" key="3">
    <source>
        <dbReference type="Proteomes" id="UP000055045"/>
    </source>
</evidence>
<keyword evidence="3" id="KW-1185">Reference proteome</keyword>
<dbReference type="EMBL" id="LLXE01000022">
    <property type="protein sequence ID" value="KUM65654.1"/>
    <property type="molecule type" value="Genomic_DNA"/>
</dbReference>